<protein>
    <submittedName>
        <fullName evidence="5">Aldehyde dehydrogenase</fullName>
    </submittedName>
</protein>
<dbReference type="InterPro" id="IPR016162">
    <property type="entry name" value="Ald_DH_N"/>
</dbReference>
<dbReference type="GO" id="GO:0016620">
    <property type="term" value="F:oxidoreductase activity, acting on the aldehyde or oxo group of donors, NAD or NADP as acceptor"/>
    <property type="evidence" value="ECO:0007669"/>
    <property type="project" value="InterPro"/>
</dbReference>
<dbReference type="AlphaFoldDB" id="A0A918P8Q3"/>
<evidence type="ECO:0000256" key="2">
    <source>
        <dbReference type="PROSITE-ProRule" id="PRU10007"/>
    </source>
</evidence>
<dbReference type="InterPro" id="IPR016163">
    <property type="entry name" value="Ald_DH_C"/>
</dbReference>
<reference evidence="5" key="2">
    <citation type="submission" date="2020-09" db="EMBL/GenBank/DDBJ databases">
        <authorList>
            <person name="Sun Q."/>
            <person name="Kim S."/>
        </authorList>
    </citation>
    <scope>NUCLEOTIDE SEQUENCE</scope>
    <source>
        <strain evidence="5">KCTC 32255</strain>
    </source>
</reference>
<name>A0A918P8Q3_9SPHN</name>
<dbReference type="Gene3D" id="3.40.309.10">
    <property type="entry name" value="Aldehyde Dehydrogenase, Chain A, domain 2"/>
    <property type="match status" value="1"/>
</dbReference>
<dbReference type="SUPFAM" id="SSF53720">
    <property type="entry name" value="ALDH-like"/>
    <property type="match status" value="1"/>
</dbReference>
<feature type="domain" description="Aldehyde dehydrogenase" evidence="4">
    <location>
        <begin position="31"/>
        <end position="476"/>
    </location>
</feature>
<reference evidence="5" key="1">
    <citation type="journal article" date="2014" name="Int. J. Syst. Evol. Microbiol.">
        <title>Complete genome sequence of Corynebacterium casei LMG S-19264T (=DSM 44701T), isolated from a smear-ripened cheese.</title>
        <authorList>
            <consortium name="US DOE Joint Genome Institute (JGI-PGF)"/>
            <person name="Walter F."/>
            <person name="Albersmeier A."/>
            <person name="Kalinowski J."/>
            <person name="Ruckert C."/>
        </authorList>
    </citation>
    <scope>NUCLEOTIDE SEQUENCE</scope>
    <source>
        <strain evidence="5">KCTC 32255</strain>
    </source>
</reference>
<dbReference type="RefSeq" id="WP_189619210.1">
    <property type="nucleotide sequence ID" value="NZ_BMZA01000001.1"/>
</dbReference>
<dbReference type="PROSITE" id="PS00687">
    <property type="entry name" value="ALDEHYDE_DEHYDR_GLU"/>
    <property type="match status" value="1"/>
</dbReference>
<proteinExistence type="inferred from homology"/>
<comment type="caution">
    <text evidence="5">The sequence shown here is derived from an EMBL/GenBank/DDBJ whole genome shotgun (WGS) entry which is preliminary data.</text>
</comment>
<dbReference type="EMBL" id="BMZA01000001">
    <property type="protein sequence ID" value="GGY90745.1"/>
    <property type="molecule type" value="Genomic_DNA"/>
</dbReference>
<dbReference type="PROSITE" id="PS00070">
    <property type="entry name" value="ALDEHYDE_DEHYDR_CYS"/>
    <property type="match status" value="1"/>
</dbReference>
<dbReference type="Pfam" id="PF00171">
    <property type="entry name" value="Aldedh"/>
    <property type="match status" value="1"/>
</dbReference>
<evidence type="ECO:0000313" key="6">
    <source>
        <dbReference type="Proteomes" id="UP000648075"/>
    </source>
</evidence>
<dbReference type="PANTHER" id="PTHR11699">
    <property type="entry name" value="ALDEHYDE DEHYDROGENASE-RELATED"/>
    <property type="match status" value="1"/>
</dbReference>
<feature type="active site" evidence="2">
    <location>
        <position position="254"/>
    </location>
</feature>
<keyword evidence="1 3" id="KW-0560">Oxidoreductase</keyword>
<dbReference type="Gene3D" id="3.40.605.10">
    <property type="entry name" value="Aldehyde Dehydrogenase, Chain A, domain 1"/>
    <property type="match status" value="1"/>
</dbReference>
<evidence type="ECO:0000256" key="1">
    <source>
        <dbReference type="ARBA" id="ARBA00023002"/>
    </source>
</evidence>
<sequence length="486" mass="49960">MTTPLADAATRALELLRPDTLLDGLGGAAQGTHAVVDPARDAVVFEAPLAGGTLIDAAVGRAAAARQGWAADPAVRAAALTAMADAVAGARSALAHLLALETGLPLAVATDEISVGEFFLRRRAAYVAPVDTLVDDGRQRIEVARHPAGVVAAILPWNAPIMIACEKIGSAFAAGNTVVVKTSPLAPLAVLYLAQLVQPLVPDGVLQVLNGDDAAGRALVEHPGVGMVSFTGSIRAGRAIMAAAAPTLKRLSLELGGNDAAIVLADADLRKTAAKLFFGAFYRTGQVCAAIKRLYVPRAQYDGWVDALGTLARQAVPGGQFDPETTLGPISNRAQFDRVQALVAASVAAGGVIASGGKALDRAGFFFEPTIVRDAAADNPLVADEQFGPALPVIAYDDEEEAIAAANGTQFGLGGSIWTEDVERGLALARRLEAGSAWVNRHGLVQPEVPFGGMKQSGIGRANGQAGMDAYAELQTLSVALPRKAG</sequence>
<evidence type="ECO:0000313" key="5">
    <source>
        <dbReference type="EMBL" id="GGY90745.1"/>
    </source>
</evidence>
<evidence type="ECO:0000259" key="4">
    <source>
        <dbReference type="Pfam" id="PF00171"/>
    </source>
</evidence>
<dbReference type="Proteomes" id="UP000648075">
    <property type="component" value="Unassembled WGS sequence"/>
</dbReference>
<keyword evidence="6" id="KW-1185">Reference proteome</keyword>
<dbReference type="InterPro" id="IPR015590">
    <property type="entry name" value="Aldehyde_DH_dom"/>
</dbReference>
<dbReference type="InterPro" id="IPR029510">
    <property type="entry name" value="Ald_DH_CS_GLU"/>
</dbReference>
<organism evidence="5 6">
    <name type="scientific">Novosphingobium colocasiae</name>
    <dbReference type="NCBI Taxonomy" id="1256513"/>
    <lineage>
        <taxon>Bacteria</taxon>
        <taxon>Pseudomonadati</taxon>
        <taxon>Pseudomonadota</taxon>
        <taxon>Alphaproteobacteria</taxon>
        <taxon>Sphingomonadales</taxon>
        <taxon>Sphingomonadaceae</taxon>
        <taxon>Novosphingobium</taxon>
    </lineage>
</organism>
<dbReference type="InterPro" id="IPR016160">
    <property type="entry name" value="Ald_DH_CS_CYS"/>
</dbReference>
<evidence type="ECO:0000256" key="3">
    <source>
        <dbReference type="RuleBase" id="RU003345"/>
    </source>
</evidence>
<accession>A0A918P8Q3</accession>
<gene>
    <name evidence="5" type="ORF">GCM10011614_01780</name>
</gene>
<dbReference type="InterPro" id="IPR016161">
    <property type="entry name" value="Ald_DH/histidinol_DH"/>
</dbReference>
<comment type="similarity">
    <text evidence="3">Belongs to the aldehyde dehydrogenase family.</text>
</comment>